<dbReference type="EMBL" id="CP014688">
    <property type="protein sequence ID" value="AQT06557.1"/>
    <property type="molecule type" value="Genomic_DNA"/>
</dbReference>
<sequence length="144" mass="16501">MKTMDFHSLIKNAALGSSRKDAQIDTCTVFSAALYDVLRGAGLRPEVYDATLHQVTTYGKGESRTNIQTLFVHSVLKIRGKYYDSLGLFNEEIVRGRMKLHKNIQSRLDFKKSVRDYDEKDYSELHAFLRKALQKRLSIELAAK</sequence>
<dbReference type="KEGG" id="aper:A0U91_16245"/>
<reference evidence="1 2" key="1">
    <citation type="submission" date="2016-03" db="EMBL/GenBank/DDBJ databases">
        <title>Acetic acid bacteria sequencing.</title>
        <authorList>
            <person name="Brandt J."/>
            <person name="Jakob F."/>
            <person name="Vogel R.F."/>
        </authorList>
    </citation>
    <scope>NUCLEOTIDE SEQUENCE [LARGE SCALE GENOMIC DNA]</scope>
    <source>
        <strain evidence="1 2">TMW2.1084</strain>
        <plasmid evidence="2">pac1084_1</plasmid>
    </source>
</reference>
<geneLocation type="plasmid" evidence="2">
    <name>pac1084_1</name>
</geneLocation>
<organism evidence="1 2">
    <name type="scientific">Acetobacter persici</name>
    <dbReference type="NCBI Taxonomy" id="1076596"/>
    <lineage>
        <taxon>Bacteria</taxon>
        <taxon>Pseudomonadati</taxon>
        <taxon>Pseudomonadota</taxon>
        <taxon>Alphaproteobacteria</taxon>
        <taxon>Acetobacterales</taxon>
        <taxon>Acetobacteraceae</taxon>
        <taxon>Acetobacter</taxon>
    </lineage>
</organism>
<name>A0A1U9LJH6_9PROT</name>
<dbReference type="Proteomes" id="UP000189055">
    <property type="component" value="Plasmid pAC1084_1"/>
</dbReference>
<dbReference type="RefSeq" id="WP_077932184.1">
    <property type="nucleotide sequence ID" value="NZ_CP014688.1"/>
</dbReference>
<proteinExistence type="predicted"/>
<evidence type="ECO:0000313" key="1">
    <source>
        <dbReference type="EMBL" id="AQT06557.1"/>
    </source>
</evidence>
<evidence type="ECO:0000313" key="2">
    <source>
        <dbReference type="Proteomes" id="UP000189055"/>
    </source>
</evidence>
<dbReference type="AlphaFoldDB" id="A0A1U9LJH6"/>
<gene>
    <name evidence="1" type="ORF">A0U91_16245</name>
</gene>
<protein>
    <submittedName>
        <fullName evidence="1">Uncharacterized protein</fullName>
    </submittedName>
</protein>
<keyword evidence="1" id="KW-0614">Plasmid</keyword>
<accession>A0A1U9LJH6</accession>